<dbReference type="InterPro" id="IPR003680">
    <property type="entry name" value="Flavodoxin_fold"/>
</dbReference>
<dbReference type="RefSeq" id="WP_218326786.1">
    <property type="nucleotide sequence ID" value="NZ_JAHUZB010000005.1"/>
</dbReference>
<name>A0ABS6TFB1_9ENTE</name>
<dbReference type="InterPro" id="IPR051545">
    <property type="entry name" value="NAD(P)H_dehydrogenase_qn"/>
</dbReference>
<evidence type="ECO:0000259" key="2">
    <source>
        <dbReference type="Pfam" id="PF02525"/>
    </source>
</evidence>
<dbReference type="EMBL" id="JAHUZB010000005">
    <property type="protein sequence ID" value="MBV7391573.1"/>
    <property type="molecule type" value="Genomic_DNA"/>
</dbReference>
<sequence>MTTTILIDHPYQKSFNHQIKENLISHLITDKKDYQVIDLKADRFNPVMTENELAVYQAGKVLDPLIEKYMEILKDTQQLIIIFPVWWYATPASLKGFLDKILLNQFAFYDEGNGIQPLLKIDSAVVFSTSEQSTESLKERCNDSYRHQLITTLKDVGVKKVAWHHLDLIGTISSEERQEFLNRAYKNLK</sequence>
<evidence type="ECO:0000313" key="4">
    <source>
        <dbReference type="Proteomes" id="UP000774130"/>
    </source>
</evidence>
<comment type="caution">
    <text evidence="3">The sequence shown here is derived from an EMBL/GenBank/DDBJ whole genome shotgun (WGS) entry which is preliminary data.</text>
</comment>
<protein>
    <submittedName>
        <fullName evidence="3">NAD(P)H-dependent oxidoreductase</fullName>
    </submittedName>
</protein>
<keyword evidence="4" id="KW-1185">Reference proteome</keyword>
<reference evidence="3 4" key="1">
    <citation type="submission" date="2021-06" db="EMBL/GenBank/DDBJ databases">
        <title>Enterococcus alishanensis sp. nov., a novel lactic acid bacterium isolated from fresh coffee beans.</title>
        <authorList>
            <person name="Chen Y.-S."/>
        </authorList>
    </citation>
    <scope>NUCLEOTIDE SEQUENCE [LARGE SCALE GENOMIC DNA]</scope>
    <source>
        <strain evidence="3 4">ALS3</strain>
    </source>
</reference>
<evidence type="ECO:0000256" key="1">
    <source>
        <dbReference type="ARBA" id="ARBA00023002"/>
    </source>
</evidence>
<organism evidence="3 4">
    <name type="scientific">Enterococcus alishanensis</name>
    <dbReference type="NCBI Taxonomy" id="1303817"/>
    <lineage>
        <taxon>Bacteria</taxon>
        <taxon>Bacillati</taxon>
        <taxon>Bacillota</taxon>
        <taxon>Bacilli</taxon>
        <taxon>Lactobacillales</taxon>
        <taxon>Enterococcaceae</taxon>
        <taxon>Enterococcus</taxon>
    </lineage>
</organism>
<dbReference type="PANTHER" id="PTHR10204">
    <property type="entry name" value="NAD P H OXIDOREDUCTASE-RELATED"/>
    <property type="match status" value="1"/>
</dbReference>
<dbReference type="PANTHER" id="PTHR10204:SF34">
    <property type="entry name" value="NAD(P)H DEHYDROGENASE [QUINONE] 1 ISOFORM 1"/>
    <property type="match status" value="1"/>
</dbReference>
<evidence type="ECO:0000313" key="3">
    <source>
        <dbReference type="EMBL" id="MBV7391573.1"/>
    </source>
</evidence>
<dbReference type="Pfam" id="PF02525">
    <property type="entry name" value="Flavodoxin_2"/>
    <property type="match status" value="1"/>
</dbReference>
<keyword evidence="1" id="KW-0560">Oxidoreductase</keyword>
<proteinExistence type="predicted"/>
<gene>
    <name evidence="3" type="ORF">KUA55_12865</name>
</gene>
<accession>A0ABS6TFB1</accession>
<dbReference type="Proteomes" id="UP000774130">
    <property type="component" value="Unassembled WGS sequence"/>
</dbReference>
<feature type="domain" description="Flavodoxin-like fold" evidence="2">
    <location>
        <begin position="1"/>
        <end position="185"/>
    </location>
</feature>